<evidence type="ECO:0000313" key="1">
    <source>
        <dbReference type="EMBL" id="OGG57751.1"/>
    </source>
</evidence>
<organism evidence="1 2">
    <name type="scientific">Candidatus Kaiserbacteria bacterium RIFCSPHIGHO2_01_FULL_56_24</name>
    <dbReference type="NCBI Taxonomy" id="1798487"/>
    <lineage>
        <taxon>Bacteria</taxon>
        <taxon>Candidatus Kaiseribacteriota</taxon>
    </lineage>
</organism>
<dbReference type="EMBL" id="MFLA01000045">
    <property type="protein sequence ID" value="OGG57751.1"/>
    <property type="molecule type" value="Genomic_DNA"/>
</dbReference>
<dbReference type="AlphaFoldDB" id="A0A1F6D8S6"/>
<sequence length="113" mass="12592">MENPMDELAKKRFEKIAKGIAFNLQMGKQAVSDMNAAAASLEVLLTQYLEGLQRVTGMTRDIERIEHEIRVSWKTFEEPEIVAAIDAAFDHFDTASVDLARLVDAVPKDDPSA</sequence>
<dbReference type="Proteomes" id="UP000176377">
    <property type="component" value="Unassembled WGS sequence"/>
</dbReference>
<evidence type="ECO:0000313" key="2">
    <source>
        <dbReference type="Proteomes" id="UP000176377"/>
    </source>
</evidence>
<name>A0A1F6D8S6_9BACT</name>
<accession>A0A1F6D8S6</accession>
<proteinExistence type="predicted"/>
<protein>
    <submittedName>
        <fullName evidence="1">Uncharacterized protein</fullName>
    </submittedName>
</protein>
<reference evidence="1 2" key="1">
    <citation type="journal article" date="2016" name="Nat. Commun.">
        <title>Thousands of microbial genomes shed light on interconnected biogeochemical processes in an aquifer system.</title>
        <authorList>
            <person name="Anantharaman K."/>
            <person name="Brown C.T."/>
            <person name="Hug L.A."/>
            <person name="Sharon I."/>
            <person name="Castelle C.J."/>
            <person name="Probst A.J."/>
            <person name="Thomas B.C."/>
            <person name="Singh A."/>
            <person name="Wilkins M.J."/>
            <person name="Karaoz U."/>
            <person name="Brodie E.L."/>
            <person name="Williams K.H."/>
            <person name="Hubbard S.S."/>
            <person name="Banfield J.F."/>
        </authorList>
    </citation>
    <scope>NUCLEOTIDE SEQUENCE [LARGE SCALE GENOMIC DNA]</scope>
</reference>
<gene>
    <name evidence="1" type="ORF">A2765_04950</name>
</gene>
<comment type="caution">
    <text evidence="1">The sequence shown here is derived from an EMBL/GenBank/DDBJ whole genome shotgun (WGS) entry which is preliminary data.</text>
</comment>